<feature type="transmembrane region" description="Helical" evidence="1">
    <location>
        <begin position="148"/>
        <end position="169"/>
    </location>
</feature>
<dbReference type="InterPro" id="IPR036758">
    <property type="entry name" value="At5g01610-like"/>
</dbReference>
<gene>
    <name evidence="2" type="ORF">R3W88_028624</name>
</gene>
<evidence type="ECO:0000313" key="3">
    <source>
        <dbReference type="Proteomes" id="UP001311915"/>
    </source>
</evidence>
<evidence type="ECO:0000313" key="2">
    <source>
        <dbReference type="EMBL" id="KAK4707699.1"/>
    </source>
</evidence>
<keyword evidence="1" id="KW-0812">Transmembrane</keyword>
<dbReference type="Proteomes" id="UP001311915">
    <property type="component" value="Unassembled WGS sequence"/>
</dbReference>
<proteinExistence type="predicted"/>
<dbReference type="SUPFAM" id="SSF141562">
    <property type="entry name" value="At5g01610-like"/>
    <property type="match status" value="1"/>
</dbReference>
<sequence length="170" mass="19513">MSLTHDHHRENAEVYTDPLICMKKSLELLEEINLPRGPLLLEDVARLKKETDHCFKKIKKTVTYAAEVTSFVKNRRLKNITGVKTKELAFWVNVSDISIKDPQSKKITFAIPSGIKKSFPVSALELEEEEEKKEEVNKEDDKEKEKNISVYILRTLDMLFLLLISLGVVG</sequence>
<keyword evidence="1" id="KW-0472">Membrane</keyword>
<keyword evidence="3" id="KW-1185">Reference proteome</keyword>
<dbReference type="PANTHER" id="PTHR31676">
    <property type="entry name" value="T31J12.3 PROTEIN-RELATED"/>
    <property type="match status" value="1"/>
</dbReference>
<accession>A0AAV9K2Z6</accession>
<organism evidence="2 3">
    <name type="scientific">Solanum pinnatisectum</name>
    <name type="common">tansyleaf nightshade</name>
    <dbReference type="NCBI Taxonomy" id="50273"/>
    <lineage>
        <taxon>Eukaryota</taxon>
        <taxon>Viridiplantae</taxon>
        <taxon>Streptophyta</taxon>
        <taxon>Embryophyta</taxon>
        <taxon>Tracheophyta</taxon>
        <taxon>Spermatophyta</taxon>
        <taxon>Magnoliopsida</taxon>
        <taxon>eudicotyledons</taxon>
        <taxon>Gunneridae</taxon>
        <taxon>Pentapetalae</taxon>
        <taxon>asterids</taxon>
        <taxon>lamiids</taxon>
        <taxon>Solanales</taxon>
        <taxon>Solanaceae</taxon>
        <taxon>Solanoideae</taxon>
        <taxon>Solaneae</taxon>
        <taxon>Solanum</taxon>
    </lineage>
</organism>
<keyword evidence="1" id="KW-1133">Transmembrane helix</keyword>
<comment type="caution">
    <text evidence="2">The sequence shown here is derived from an EMBL/GenBank/DDBJ whole genome shotgun (WGS) entry which is preliminary data.</text>
</comment>
<reference evidence="2 3" key="1">
    <citation type="submission" date="2023-10" db="EMBL/GenBank/DDBJ databases">
        <title>Genome-Wide Identification Analysis in wild type Solanum Pinnatisectum Reveals Some Genes Defensing Phytophthora Infestans.</title>
        <authorList>
            <person name="Sun C."/>
        </authorList>
    </citation>
    <scope>NUCLEOTIDE SEQUENCE [LARGE SCALE GENOMIC DNA]</scope>
    <source>
        <strain evidence="2">LQN</strain>
        <tissue evidence="2">Leaf</tissue>
    </source>
</reference>
<dbReference type="EMBL" id="JAWPEI010000012">
    <property type="protein sequence ID" value="KAK4707699.1"/>
    <property type="molecule type" value="Genomic_DNA"/>
</dbReference>
<name>A0AAV9K2Z6_9SOLN</name>
<protein>
    <submittedName>
        <fullName evidence="2">Uncharacterized protein</fullName>
    </submittedName>
</protein>
<dbReference type="Pfam" id="PF04398">
    <property type="entry name" value="DUF538"/>
    <property type="match status" value="1"/>
</dbReference>
<dbReference type="PANTHER" id="PTHR31676:SF7">
    <property type="entry name" value="DUF538 DOMAIN-CONTAINING PROTEIN"/>
    <property type="match status" value="1"/>
</dbReference>
<dbReference type="InterPro" id="IPR007493">
    <property type="entry name" value="DUF538"/>
</dbReference>
<dbReference type="AlphaFoldDB" id="A0AAV9K2Z6"/>
<evidence type="ECO:0000256" key="1">
    <source>
        <dbReference type="SAM" id="Phobius"/>
    </source>
</evidence>
<dbReference type="Gene3D" id="2.30.240.10">
    <property type="entry name" value="At5g01610-like"/>
    <property type="match status" value="1"/>
</dbReference>